<keyword evidence="3" id="KW-1185">Reference proteome</keyword>
<dbReference type="EMBL" id="AEUW02000001">
    <property type="protein sequence ID" value="EHJ52171.1"/>
    <property type="molecule type" value="Genomic_DNA"/>
</dbReference>
<keyword evidence="1" id="KW-0472">Membrane</keyword>
<feature type="transmembrane region" description="Helical" evidence="1">
    <location>
        <begin position="12"/>
        <end position="31"/>
    </location>
</feature>
<sequence>MLVKGKIQDFSPFYIILPYMLILLIINYSYIKNSTRRWLKNGL</sequence>
<keyword evidence="1" id="KW-1133">Transmembrane helix</keyword>
<evidence type="ECO:0000256" key="1">
    <source>
        <dbReference type="SAM" id="Phobius"/>
    </source>
</evidence>
<protein>
    <submittedName>
        <fullName evidence="2">Uncharacterized protein</fullName>
    </submittedName>
</protein>
<comment type="caution">
    <text evidence="2">The sequence shown here is derived from an EMBL/GenBank/DDBJ whole genome shotgun (WGS) entry which is preliminary data.</text>
</comment>
<keyword evidence="1" id="KW-0812">Transmembrane</keyword>
<name>G5JVG0_9STRE</name>
<dbReference type="Proteomes" id="UP000003573">
    <property type="component" value="Unassembled WGS sequence"/>
</dbReference>
<proteinExistence type="predicted"/>
<reference evidence="2 3" key="1">
    <citation type="journal article" date="2014" name="Int. J. Syst. Evol. Microbiol.">
        <title>Phylogenomics and the dynamic genome evolution of the genus Streptococcus.</title>
        <authorList>
            <consortium name="The Broad Institute Genome Sequencing Platform"/>
            <person name="Richards V.P."/>
            <person name="Palmer S.R."/>
            <person name="Pavinski Bitar P.D."/>
            <person name="Qin X."/>
            <person name="Weinstock G.M."/>
            <person name="Highlander S.K."/>
            <person name="Town C.D."/>
            <person name="Burne R.A."/>
            <person name="Stanhope M.J."/>
        </authorList>
    </citation>
    <scope>NUCLEOTIDE SEQUENCE [LARGE SCALE GENOMIC DNA]</scope>
    <source>
        <strain evidence="2 3">NCTC 11558</strain>
    </source>
</reference>
<dbReference type="STRING" id="764298.STRMA_0734"/>
<accession>G5JVG0</accession>
<gene>
    <name evidence="2" type="ORF">STRMA_0734</name>
</gene>
<dbReference type="AlphaFoldDB" id="G5JVG0"/>
<evidence type="ECO:0000313" key="2">
    <source>
        <dbReference type="EMBL" id="EHJ52171.1"/>
    </source>
</evidence>
<organism evidence="2 3">
    <name type="scientific">Streptococcus macacae NCTC 11558</name>
    <dbReference type="NCBI Taxonomy" id="764298"/>
    <lineage>
        <taxon>Bacteria</taxon>
        <taxon>Bacillati</taxon>
        <taxon>Bacillota</taxon>
        <taxon>Bacilli</taxon>
        <taxon>Lactobacillales</taxon>
        <taxon>Streptococcaceae</taxon>
        <taxon>Streptococcus</taxon>
    </lineage>
</organism>
<evidence type="ECO:0000313" key="3">
    <source>
        <dbReference type="Proteomes" id="UP000003573"/>
    </source>
</evidence>